<protein>
    <recommendedName>
        <fullName evidence="14">Chondroitin AC lyase</fullName>
    </recommendedName>
</protein>
<dbReference type="Pfam" id="PF02278">
    <property type="entry name" value="Lyase_8"/>
    <property type="match status" value="1"/>
</dbReference>
<dbReference type="InterPro" id="IPR012970">
    <property type="entry name" value="Lyase_8_alpha_N"/>
</dbReference>
<dbReference type="InterPro" id="IPR014718">
    <property type="entry name" value="GH-type_carb-bd"/>
</dbReference>
<dbReference type="InterPro" id="IPR008929">
    <property type="entry name" value="Chondroitin_lyas"/>
</dbReference>
<evidence type="ECO:0000259" key="9">
    <source>
        <dbReference type="Pfam" id="PF02278"/>
    </source>
</evidence>
<feature type="chain" id="PRO_5028853300" description="Chondroitin AC lyase" evidence="8">
    <location>
        <begin position="22"/>
        <end position="679"/>
    </location>
</feature>
<feature type="domain" description="Polysaccharide lyase family 8 central" evidence="9">
    <location>
        <begin position="341"/>
        <end position="572"/>
    </location>
</feature>
<comment type="cofactor">
    <cofactor evidence="1">
        <name>Ca(2+)</name>
        <dbReference type="ChEBI" id="CHEBI:29108"/>
    </cofactor>
</comment>
<dbReference type="Proteomes" id="UP000505355">
    <property type="component" value="Chromosome"/>
</dbReference>
<accession>A0A7D4TVB3</accession>
<evidence type="ECO:0000313" key="12">
    <source>
        <dbReference type="EMBL" id="QKJ30415.1"/>
    </source>
</evidence>
<dbReference type="KEGG" id="mmab:HQ865_11825"/>
<organism evidence="12 13">
    <name type="scientific">Mucilaginibacter mali</name>
    <dbReference type="NCBI Taxonomy" id="2740462"/>
    <lineage>
        <taxon>Bacteria</taxon>
        <taxon>Pseudomonadati</taxon>
        <taxon>Bacteroidota</taxon>
        <taxon>Sphingobacteriia</taxon>
        <taxon>Sphingobacteriales</taxon>
        <taxon>Sphingobacteriaceae</taxon>
        <taxon>Mucilaginibacter</taxon>
    </lineage>
</organism>
<dbReference type="InterPro" id="IPR004103">
    <property type="entry name" value="Lyase_8_C"/>
</dbReference>
<evidence type="ECO:0000256" key="2">
    <source>
        <dbReference type="ARBA" id="ARBA00006699"/>
    </source>
</evidence>
<gene>
    <name evidence="12" type="ORF">HQ865_11825</name>
</gene>
<evidence type="ECO:0008006" key="14">
    <source>
        <dbReference type="Google" id="ProtNLM"/>
    </source>
</evidence>
<comment type="similarity">
    <text evidence="2">Belongs to the polysaccharide lyase 8 family.</text>
</comment>
<dbReference type="GO" id="GO:0030246">
    <property type="term" value="F:carbohydrate binding"/>
    <property type="evidence" value="ECO:0007669"/>
    <property type="project" value="InterPro"/>
</dbReference>
<dbReference type="Gene3D" id="2.60.220.10">
    <property type="entry name" value="Polysaccharide lyase family 8-like, C-terminal"/>
    <property type="match status" value="1"/>
</dbReference>
<keyword evidence="13" id="KW-1185">Reference proteome</keyword>
<proteinExistence type="inferred from homology"/>
<dbReference type="InterPro" id="IPR011071">
    <property type="entry name" value="Lyase_8-like_C"/>
</dbReference>
<dbReference type="AlphaFoldDB" id="A0A7D4TVB3"/>
<dbReference type="RefSeq" id="WP_173415090.1">
    <property type="nucleotide sequence ID" value="NZ_CP054139.1"/>
</dbReference>
<sequence>MNKLSALFLFFTCIISFNSHALQTVTPLQDIRRECRRLLLSDTAYATEQSFRLTDDVKYNSDAAGYFKSLTTDGNWKDLNYTNDSPSAWPPAWHMYRIMLLCREWNKTQNPQQLAAIHRALAYFIKNDFKCSNWWQNQINIPYTYSSVMLMLDKETNTAEIAYLNNVQVVREQQQKNPTGQNKIWQKDIEARIALLHDDQSAFTAAINSMQSVITKSTAEGIQPDNSFQQHGAMLQFGNYGLHFVNSLLFWIKLTANTSYAFDKDKQQIIFDYCANGLRWTIYKGAMDITAVGRQLRPNFTAKRGANLYDDFNLIKSFDNNLCNYFLDGIGPASTCTLAGNKGFWRSDYMVQLQSGQYMMSVKTHGPFVKRVESINGENLKGAYLNDGVTIIQKNGNEYKNIAPLWRWNMLPGTTTDTTMEVTDAKVTASKNESAFVGQVSDGTIGASAMIYSRLGVTAYKSYFFINDMMVALGAGITAPNKASVVTTVNQRYYNFKTGKHLKGENWVWHEGTGYFFPDRTTELKTVIQKRKADWGSIDKASTGIMAADSVITWYIGHNNSDKYVYMVKPNFGVVDTRKLAYHLPVKVIANSTSAQAVQSGNTIIAVFYKPGVVYLSESQRIQTDQPCMLICKTGTGSSEIWASDPSRKLQMLNIIINKKAIPVQLPQGDMLGSVIKVL</sequence>
<evidence type="ECO:0000313" key="13">
    <source>
        <dbReference type="Proteomes" id="UP000505355"/>
    </source>
</evidence>
<evidence type="ECO:0000256" key="3">
    <source>
        <dbReference type="ARBA" id="ARBA00011245"/>
    </source>
</evidence>
<dbReference type="PANTHER" id="PTHR38481">
    <property type="entry name" value="HYALURONATE LYASE"/>
    <property type="match status" value="1"/>
</dbReference>
<feature type="active site" evidence="7">
    <location>
        <position position="240"/>
    </location>
</feature>
<dbReference type="Pfam" id="PF08124">
    <property type="entry name" value="Lyase_8_N"/>
    <property type="match status" value="1"/>
</dbReference>
<evidence type="ECO:0000256" key="5">
    <source>
        <dbReference type="ARBA" id="ARBA00022837"/>
    </source>
</evidence>
<dbReference type="SUPFAM" id="SSF74650">
    <property type="entry name" value="Galactose mutarotase-like"/>
    <property type="match status" value="1"/>
</dbReference>
<keyword evidence="4 8" id="KW-0732">Signal</keyword>
<feature type="domain" description="Polysaccharide lyase family 8 C-terminal" evidence="10">
    <location>
        <begin position="587"/>
        <end position="651"/>
    </location>
</feature>
<dbReference type="GO" id="GO:0005576">
    <property type="term" value="C:extracellular region"/>
    <property type="evidence" value="ECO:0007669"/>
    <property type="project" value="InterPro"/>
</dbReference>
<evidence type="ECO:0000256" key="7">
    <source>
        <dbReference type="PIRSR" id="PIRSR638970-1"/>
    </source>
</evidence>
<dbReference type="GO" id="GO:0005975">
    <property type="term" value="P:carbohydrate metabolic process"/>
    <property type="evidence" value="ECO:0007669"/>
    <property type="project" value="InterPro"/>
</dbReference>
<dbReference type="GO" id="GO:0016837">
    <property type="term" value="F:carbon-oxygen lyase activity, acting on polysaccharides"/>
    <property type="evidence" value="ECO:0007669"/>
    <property type="project" value="UniProtKB-ARBA"/>
</dbReference>
<dbReference type="Gene3D" id="2.70.98.10">
    <property type="match status" value="1"/>
</dbReference>
<feature type="signal peptide" evidence="8">
    <location>
        <begin position="1"/>
        <end position="21"/>
    </location>
</feature>
<evidence type="ECO:0000259" key="10">
    <source>
        <dbReference type="Pfam" id="PF02884"/>
    </source>
</evidence>
<comment type="subunit">
    <text evidence="3">Monomer.</text>
</comment>
<evidence type="ECO:0000256" key="1">
    <source>
        <dbReference type="ARBA" id="ARBA00001913"/>
    </source>
</evidence>
<feature type="domain" description="Polysaccharide lyase 8 N-terminal alpha-helical" evidence="11">
    <location>
        <begin position="73"/>
        <end position="296"/>
    </location>
</feature>
<dbReference type="SUPFAM" id="SSF48230">
    <property type="entry name" value="Chondroitin AC/alginate lyase"/>
    <property type="match status" value="1"/>
</dbReference>
<dbReference type="PANTHER" id="PTHR38481:SF1">
    <property type="entry name" value="HYALURONATE LYASE"/>
    <property type="match status" value="1"/>
</dbReference>
<evidence type="ECO:0000259" key="11">
    <source>
        <dbReference type="Pfam" id="PF08124"/>
    </source>
</evidence>
<keyword evidence="5" id="KW-0106">Calcium</keyword>
<dbReference type="Gene3D" id="1.50.10.100">
    <property type="entry name" value="Chondroitin AC/alginate lyase"/>
    <property type="match status" value="1"/>
</dbReference>
<evidence type="ECO:0000256" key="6">
    <source>
        <dbReference type="ARBA" id="ARBA00023239"/>
    </source>
</evidence>
<keyword evidence="6" id="KW-0456">Lyase</keyword>
<dbReference type="InterPro" id="IPR011013">
    <property type="entry name" value="Gal_mutarotase_sf_dom"/>
</dbReference>
<feature type="active site" evidence="7">
    <location>
        <position position="294"/>
    </location>
</feature>
<dbReference type="SUPFAM" id="SSF49863">
    <property type="entry name" value="Hyaluronate lyase-like, C-terminal domain"/>
    <property type="match status" value="1"/>
</dbReference>
<name>A0A7D4TVB3_9SPHI</name>
<dbReference type="InterPro" id="IPR038970">
    <property type="entry name" value="Lyase_8"/>
</dbReference>
<feature type="active site" evidence="7">
    <location>
        <position position="231"/>
    </location>
</feature>
<evidence type="ECO:0000256" key="4">
    <source>
        <dbReference type="ARBA" id="ARBA00022729"/>
    </source>
</evidence>
<dbReference type="EMBL" id="CP054139">
    <property type="protein sequence ID" value="QKJ30415.1"/>
    <property type="molecule type" value="Genomic_DNA"/>
</dbReference>
<dbReference type="Pfam" id="PF02884">
    <property type="entry name" value="Lyase_8_C"/>
    <property type="match status" value="1"/>
</dbReference>
<reference evidence="12 13" key="1">
    <citation type="submission" date="2020-05" db="EMBL/GenBank/DDBJ databases">
        <title>Mucilaginibacter mali sp. nov.</title>
        <authorList>
            <person name="Kim H.S."/>
            <person name="Lee K.C."/>
            <person name="Suh M.K."/>
            <person name="Kim J.-S."/>
            <person name="Han K.-I."/>
            <person name="Eom M.K."/>
            <person name="Shin Y.K."/>
            <person name="Lee J.-S."/>
        </authorList>
    </citation>
    <scope>NUCLEOTIDE SEQUENCE [LARGE SCALE GENOMIC DNA]</scope>
    <source>
        <strain evidence="12 13">G2-14</strain>
    </source>
</reference>
<dbReference type="InterPro" id="IPR003159">
    <property type="entry name" value="Lyase_8_central_dom"/>
</dbReference>
<evidence type="ECO:0000256" key="8">
    <source>
        <dbReference type="SAM" id="SignalP"/>
    </source>
</evidence>